<evidence type="ECO:0000313" key="3">
    <source>
        <dbReference type="Proteomes" id="UP000636004"/>
    </source>
</evidence>
<gene>
    <name evidence="2" type="ORF">GCM10007028_16300</name>
</gene>
<name>A0A918V8J5_9FLAO</name>
<feature type="transmembrane region" description="Helical" evidence="1">
    <location>
        <begin position="307"/>
        <end position="329"/>
    </location>
</feature>
<feature type="transmembrane region" description="Helical" evidence="1">
    <location>
        <begin position="146"/>
        <end position="169"/>
    </location>
</feature>
<feature type="transmembrane region" description="Helical" evidence="1">
    <location>
        <begin position="369"/>
        <end position="390"/>
    </location>
</feature>
<evidence type="ECO:0000256" key="1">
    <source>
        <dbReference type="SAM" id="Phobius"/>
    </source>
</evidence>
<keyword evidence="3" id="KW-1185">Reference proteome</keyword>
<dbReference type="SUPFAM" id="SSF103473">
    <property type="entry name" value="MFS general substrate transporter"/>
    <property type="match status" value="1"/>
</dbReference>
<dbReference type="PANTHER" id="PTHR43596:SF1">
    <property type="entry name" value="ADP,ATP CARRIER PROTEIN"/>
    <property type="match status" value="1"/>
</dbReference>
<evidence type="ECO:0000313" key="2">
    <source>
        <dbReference type="EMBL" id="GGZ79464.1"/>
    </source>
</evidence>
<comment type="caution">
    <text evidence="2">The sequence shown here is derived from an EMBL/GenBank/DDBJ whole genome shotgun (WGS) entry which is preliminary data.</text>
</comment>
<reference evidence="2" key="2">
    <citation type="submission" date="2020-09" db="EMBL/GenBank/DDBJ databases">
        <authorList>
            <person name="Sun Q."/>
            <person name="Kim S."/>
        </authorList>
    </citation>
    <scope>NUCLEOTIDE SEQUENCE</scope>
    <source>
        <strain evidence="2">KCTC 12710</strain>
    </source>
</reference>
<feature type="transmembrane region" description="Helical" evidence="1">
    <location>
        <begin position="57"/>
        <end position="75"/>
    </location>
</feature>
<proteinExistence type="predicted"/>
<dbReference type="Gene3D" id="1.20.1250.20">
    <property type="entry name" value="MFS general substrate transporter like domains"/>
    <property type="match status" value="2"/>
</dbReference>
<accession>A0A918V8J5</accession>
<feature type="transmembrane region" description="Helical" evidence="1">
    <location>
        <begin position="396"/>
        <end position="416"/>
    </location>
</feature>
<dbReference type="Proteomes" id="UP000636004">
    <property type="component" value="Unassembled WGS sequence"/>
</dbReference>
<protein>
    <submittedName>
        <fullName evidence="2">MFS transporter</fullName>
    </submittedName>
</protein>
<feature type="transmembrane region" description="Helical" evidence="1">
    <location>
        <begin position="20"/>
        <end position="37"/>
    </location>
</feature>
<feature type="transmembrane region" description="Helical" evidence="1">
    <location>
        <begin position="82"/>
        <end position="102"/>
    </location>
</feature>
<dbReference type="InterPro" id="IPR036259">
    <property type="entry name" value="MFS_trans_sf"/>
</dbReference>
<feature type="transmembrane region" description="Helical" evidence="1">
    <location>
        <begin position="114"/>
        <end position="134"/>
    </location>
</feature>
<feature type="transmembrane region" description="Helical" evidence="1">
    <location>
        <begin position="236"/>
        <end position="255"/>
    </location>
</feature>
<keyword evidence="1" id="KW-1133">Transmembrane helix</keyword>
<sequence length="425" mass="48260">MLSNLILKLTNIRASELKAAMMSFVFIFTLMASYMILKPVRDAMPSDWGDVTLATQWTYTFIFSTIAVIVYNFIASQIQLRYLVPGVFIFFSFSFILFYLAYQGVFTIPHIGKVFYVWISIFSLFHISVFWGFMTGNFNKEQGKRIFGFITTGASIGAIVGPVIVTFIIDKDVNEGTILLFTSTLLLIPIPIIFYLNRLFKKMANHQNNNQTTINTKSLSANPLSGFQEFIRHPRLIGIATFIFLFTAISAFFYFTQTNVLKEYARGERRQILGSVELITNTLTIILGFFATSRLTTRFGLSTTLSIVPFFIAIFMLLIGVHPAVWMVLGLQIIRRSGNYAITRPSREILFTTVDNEARFKTKPFIDVAIYRGGDVFWIWVIALLGEGYFNLSLTPILVICSVIAVIWGVVGLRLGRKFDKENNI</sequence>
<dbReference type="PANTHER" id="PTHR43596">
    <property type="entry name" value="ADP,ATP CARRIER PROTEIN"/>
    <property type="match status" value="1"/>
</dbReference>
<dbReference type="EMBL" id="BMWZ01000003">
    <property type="protein sequence ID" value="GGZ79464.1"/>
    <property type="molecule type" value="Genomic_DNA"/>
</dbReference>
<organism evidence="2 3">
    <name type="scientific">Algibacter mikhailovii</name>
    <dbReference type="NCBI Taxonomy" id="425498"/>
    <lineage>
        <taxon>Bacteria</taxon>
        <taxon>Pseudomonadati</taxon>
        <taxon>Bacteroidota</taxon>
        <taxon>Flavobacteriia</taxon>
        <taxon>Flavobacteriales</taxon>
        <taxon>Flavobacteriaceae</taxon>
        <taxon>Algibacter</taxon>
    </lineage>
</organism>
<keyword evidence="1" id="KW-0812">Transmembrane</keyword>
<feature type="transmembrane region" description="Helical" evidence="1">
    <location>
        <begin position="175"/>
        <end position="196"/>
    </location>
</feature>
<keyword evidence="1" id="KW-0472">Membrane</keyword>
<dbReference type="RefSeq" id="WP_189360288.1">
    <property type="nucleotide sequence ID" value="NZ_BMWZ01000003.1"/>
</dbReference>
<reference evidence="2" key="1">
    <citation type="journal article" date="2014" name="Int. J. Syst. Evol. Microbiol.">
        <title>Complete genome sequence of Corynebacterium casei LMG S-19264T (=DSM 44701T), isolated from a smear-ripened cheese.</title>
        <authorList>
            <consortium name="US DOE Joint Genome Institute (JGI-PGF)"/>
            <person name="Walter F."/>
            <person name="Albersmeier A."/>
            <person name="Kalinowski J."/>
            <person name="Ruckert C."/>
        </authorList>
    </citation>
    <scope>NUCLEOTIDE SEQUENCE</scope>
    <source>
        <strain evidence="2">KCTC 12710</strain>
    </source>
</reference>
<dbReference type="AlphaFoldDB" id="A0A918V8J5"/>